<gene>
    <name evidence="2" type="ORF">MasN3_36940</name>
</gene>
<feature type="transmembrane region" description="Helical" evidence="1">
    <location>
        <begin position="46"/>
        <end position="65"/>
    </location>
</feature>
<sequence>MSDAESNARCIEAVKLTIRFVLLNCIQLGMFLLGICAFFGKGFDPGVNVGLAIVVLYFTVAYKCYGRGNRASLIIAGLAGVTATGAAAATYSNNDGEWDSESNSSTGFVMADLDAMEDHNGVDMNSGMMSGSDVSMSDDFHHSVNPANLLPMINDVVDIHGNMYGTTSVDDMMNSSASTSDDCFSHSSFDSGFHSPTFDDDWNK</sequence>
<evidence type="ECO:0000313" key="3">
    <source>
        <dbReference type="Proteomes" id="UP001163336"/>
    </source>
</evidence>
<proteinExistence type="predicted"/>
<reference evidence="2" key="1">
    <citation type="submission" date="2022-11" db="EMBL/GenBank/DDBJ databases">
        <title>Isolation and characterization of PLA-degrading bacterium Massilia sp. from Antarctic soil.</title>
        <authorList>
            <person name="Sato K."/>
            <person name="Gomez-Fuentes C."/>
            <person name="Ahmad S.A."/>
            <person name="Zulkharnain A."/>
        </authorList>
    </citation>
    <scope>NUCLEOTIDE SEQUENCE</scope>
    <source>
        <strain evidence="2">N-3</strain>
    </source>
</reference>
<dbReference type="Proteomes" id="UP001163336">
    <property type="component" value="Chromosome"/>
</dbReference>
<keyword evidence="3" id="KW-1185">Reference proteome</keyword>
<accession>A0ABM8CA92</accession>
<evidence type="ECO:0000313" key="2">
    <source>
        <dbReference type="EMBL" id="BDT60200.1"/>
    </source>
</evidence>
<organism evidence="2 3">
    <name type="scientific">Massilia varians</name>
    <dbReference type="NCBI Taxonomy" id="457921"/>
    <lineage>
        <taxon>Bacteria</taxon>
        <taxon>Pseudomonadati</taxon>
        <taxon>Pseudomonadota</taxon>
        <taxon>Betaproteobacteria</taxon>
        <taxon>Burkholderiales</taxon>
        <taxon>Oxalobacteraceae</taxon>
        <taxon>Telluria group</taxon>
        <taxon>Massilia</taxon>
    </lineage>
</organism>
<dbReference type="RefSeq" id="WP_281909205.1">
    <property type="nucleotide sequence ID" value="NZ_AP026966.1"/>
</dbReference>
<feature type="transmembrane region" description="Helical" evidence="1">
    <location>
        <begin position="21"/>
        <end position="40"/>
    </location>
</feature>
<evidence type="ECO:0008006" key="4">
    <source>
        <dbReference type="Google" id="ProtNLM"/>
    </source>
</evidence>
<keyword evidence="1" id="KW-0812">Transmembrane</keyword>
<evidence type="ECO:0000256" key="1">
    <source>
        <dbReference type="SAM" id="Phobius"/>
    </source>
</evidence>
<dbReference type="EMBL" id="AP026966">
    <property type="protein sequence ID" value="BDT60200.1"/>
    <property type="molecule type" value="Genomic_DNA"/>
</dbReference>
<keyword evidence="1" id="KW-0472">Membrane</keyword>
<name>A0ABM8CA92_9BURK</name>
<feature type="transmembrane region" description="Helical" evidence="1">
    <location>
        <begin position="72"/>
        <end position="91"/>
    </location>
</feature>
<protein>
    <recommendedName>
        <fullName evidence="4">Transmembrane protein</fullName>
    </recommendedName>
</protein>
<keyword evidence="1" id="KW-1133">Transmembrane helix</keyword>